<dbReference type="Pfam" id="PF01566">
    <property type="entry name" value="Nramp"/>
    <property type="match status" value="1"/>
</dbReference>
<sequence length="445" mass="48269">MDPGNWATDLSGGSQFGYSLLFVILVSNVMAVVLQSLAVRLGVVTGCDLAQACKKYYPKWVNVCLYLLCEVAIIACDLAEVIGSAIALQMLFGLPLVWGVVITTLDVFLILLANRSDSKLASRFFEGFIFLLVMGVGVCFIIQLVYVQPIFTQVMLGFLPTPEILTNSKELYVAIGIVGATVMPHNLYLHSHIVKLRSPNSNTTEPIQSQKELNKSVQSSLTFSIVDCILALTFALFVNSAILVVAGGAFHNNAKVEVADLFDAQRLLTETMGSVAGMAFALALLLSGQSSTITGTMAGQIIMEGFLGLTIRPWLRRLVTRGLAIIPAMAVAILFGSKGMNQVLIGSQVILSLQLPFAVIPLVMFTGNKKVMKVPFIEKNEEFEINTISSENENQTAKDHDDMFDDSEKTFASNTLMKILSWLIAIIIVGLNGFLLVETARGATL</sequence>
<feature type="transmembrane region" description="Helical" evidence="5">
    <location>
        <begin position="419"/>
        <end position="437"/>
    </location>
</feature>
<dbReference type="NCBIfam" id="NF001923">
    <property type="entry name" value="PRK00701.1"/>
    <property type="match status" value="1"/>
</dbReference>
<keyword evidence="3 5" id="KW-1133">Transmembrane helix</keyword>
<accession>A0ABR2WM42</accession>
<feature type="transmembrane region" description="Helical" evidence="5">
    <location>
        <begin position="267"/>
        <end position="287"/>
    </location>
</feature>
<dbReference type="InterPro" id="IPR001046">
    <property type="entry name" value="NRAMP_fam"/>
</dbReference>
<protein>
    <submittedName>
        <fullName evidence="6">Manganese transporter smf1</fullName>
    </submittedName>
</protein>
<keyword evidence="7" id="KW-1185">Reference proteome</keyword>
<evidence type="ECO:0000256" key="4">
    <source>
        <dbReference type="ARBA" id="ARBA00023136"/>
    </source>
</evidence>
<evidence type="ECO:0000256" key="1">
    <source>
        <dbReference type="ARBA" id="ARBA00004141"/>
    </source>
</evidence>
<feature type="transmembrane region" description="Helical" evidence="5">
    <location>
        <begin position="92"/>
        <end position="112"/>
    </location>
</feature>
<feature type="transmembrane region" description="Helical" evidence="5">
    <location>
        <begin position="124"/>
        <end position="151"/>
    </location>
</feature>
<keyword evidence="2 5" id="KW-0812">Transmembrane</keyword>
<evidence type="ECO:0000256" key="2">
    <source>
        <dbReference type="ARBA" id="ARBA00022692"/>
    </source>
</evidence>
<evidence type="ECO:0000313" key="7">
    <source>
        <dbReference type="Proteomes" id="UP001479436"/>
    </source>
</evidence>
<dbReference type="HAMAP" id="MF_00221">
    <property type="entry name" value="NRAMP"/>
    <property type="match status" value="1"/>
</dbReference>
<evidence type="ECO:0000313" key="6">
    <source>
        <dbReference type="EMBL" id="KAK9762541.1"/>
    </source>
</evidence>
<proteinExistence type="inferred from homology"/>
<dbReference type="PANTHER" id="PTHR11706:SF101">
    <property type="entry name" value="MANGANESE TRANSPORTER SMF1"/>
    <property type="match status" value="1"/>
</dbReference>
<keyword evidence="4 5" id="KW-0472">Membrane</keyword>
<feature type="transmembrane region" description="Helical" evidence="5">
    <location>
        <begin position="63"/>
        <end position="86"/>
    </location>
</feature>
<evidence type="ECO:0000256" key="3">
    <source>
        <dbReference type="ARBA" id="ARBA00022989"/>
    </source>
</evidence>
<gene>
    <name evidence="6" type="primary">SMF1_3</name>
    <name evidence="6" type="ORF">K7432_011625</name>
</gene>
<comment type="caution">
    <text evidence="6">The sequence shown here is derived from an EMBL/GenBank/DDBJ whole genome shotgun (WGS) entry which is preliminary data.</text>
</comment>
<dbReference type="NCBIfam" id="TIGR01197">
    <property type="entry name" value="nramp"/>
    <property type="match status" value="1"/>
</dbReference>
<feature type="transmembrane region" description="Helical" evidence="5">
    <location>
        <begin position="318"/>
        <end position="337"/>
    </location>
</feature>
<dbReference type="EMBL" id="JASJQH010000919">
    <property type="protein sequence ID" value="KAK9762541.1"/>
    <property type="molecule type" value="Genomic_DNA"/>
</dbReference>
<dbReference type="PRINTS" id="PR00447">
    <property type="entry name" value="NATRESASSCMP"/>
</dbReference>
<feature type="transmembrane region" description="Helical" evidence="5">
    <location>
        <begin position="343"/>
        <end position="365"/>
    </location>
</feature>
<reference evidence="6 7" key="1">
    <citation type="submission" date="2023-04" db="EMBL/GenBank/DDBJ databases">
        <title>Genome of Basidiobolus ranarum AG-B5.</title>
        <authorList>
            <person name="Stajich J.E."/>
            <person name="Carter-House D."/>
            <person name="Gryganskyi A."/>
        </authorList>
    </citation>
    <scope>NUCLEOTIDE SEQUENCE [LARGE SCALE GENOMIC DNA]</scope>
    <source>
        <strain evidence="6 7">AG-B5</strain>
    </source>
</reference>
<evidence type="ECO:0000256" key="5">
    <source>
        <dbReference type="SAM" id="Phobius"/>
    </source>
</evidence>
<dbReference type="NCBIfam" id="NF037982">
    <property type="entry name" value="Nramp_1"/>
    <property type="match status" value="1"/>
</dbReference>
<organism evidence="6 7">
    <name type="scientific">Basidiobolus ranarum</name>
    <dbReference type="NCBI Taxonomy" id="34480"/>
    <lineage>
        <taxon>Eukaryota</taxon>
        <taxon>Fungi</taxon>
        <taxon>Fungi incertae sedis</taxon>
        <taxon>Zoopagomycota</taxon>
        <taxon>Entomophthoromycotina</taxon>
        <taxon>Basidiobolomycetes</taxon>
        <taxon>Basidiobolales</taxon>
        <taxon>Basidiobolaceae</taxon>
        <taxon>Basidiobolus</taxon>
    </lineage>
</organism>
<name>A0ABR2WM42_9FUNG</name>
<dbReference type="Proteomes" id="UP001479436">
    <property type="component" value="Unassembled WGS sequence"/>
</dbReference>
<feature type="transmembrane region" description="Helical" evidence="5">
    <location>
        <begin position="20"/>
        <end position="43"/>
    </location>
</feature>
<dbReference type="PANTHER" id="PTHR11706">
    <property type="entry name" value="SOLUTE CARRIER PROTEIN FAMILY 11 MEMBER"/>
    <property type="match status" value="1"/>
</dbReference>
<feature type="transmembrane region" description="Helical" evidence="5">
    <location>
        <begin position="221"/>
        <end position="247"/>
    </location>
</feature>
<comment type="subcellular location">
    <subcellularLocation>
        <location evidence="1">Membrane</location>
        <topology evidence="1">Multi-pass membrane protein</topology>
    </subcellularLocation>
</comment>